<keyword evidence="3" id="KW-1133">Transmembrane helix</keyword>
<dbReference type="EMBL" id="RHLD01000016">
    <property type="protein sequence ID" value="TPP46112.1"/>
    <property type="molecule type" value="Genomic_DNA"/>
</dbReference>
<evidence type="ECO:0000256" key="3">
    <source>
        <dbReference type="SAM" id="Phobius"/>
    </source>
</evidence>
<evidence type="ECO:0000256" key="2">
    <source>
        <dbReference type="SAM" id="MobiDB-lite"/>
    </source>
</evidence>
<evidence type="ECO:0000313" key="5">
    <source>
        <dbReference type="Proteomes" id="UP000318821"/>
    </source>
</evidence>
<feature type="transmembrane region" description="Helical" evidence="3">
    <location>
        <begin position="680"/>
        <end position="703"/>
    </location>
</feature>
<feature type="compositionally biased region" description="Polar residues" evidence="2">
    <location>
        <begin position="176"/>
        <end position="188"/>
    </location>
</feature>
<evidence type="ECO:0000256" key="1">
    <source>
        <dbReference type="ARBA" id="ARBA00010199"/>
    </source>
</evidence>
<dbReference type="Proteomes" id="UP000318821">
    <property type="component" value="Unassembled WGS sequence"/>
</dbReference>
<dbReference type="GO" id="GO:0016020">
    <property type="term" value="C:membrane"/>
    <property type="evidence" value="ECO:0007669"/>
    <property type="project" value="InterPro"/>
</dbReference>
<evidence type="ECO:0000313" key="4">
    <source>
        <dbReference type="EMBL" id="TPP46112.1"/>
    </source>
</evidence>
<dbReference type="Pfam" id="PF01554">
    <property type="entry name" value="MatE"/>
    <property type="match status" value="2"/>
</dbReference>
<dbReference type="VEuPathDB" id="TriTrypDB:LDHU3_27.1030"/>
<dbReference type="PANTHER" id="PTHR11206">
    <property type="entry name" value="MULTIDRUG RESISTANCE PROTEIN"/>
    <property type="match status" value="1"/>
</dbReference>
<feature type="region of interest" description="Disordered" evidence="2">
    <location>
        <begin position="1"/>
        <end position="32"/>
    </location>
</feature>
<gene>
    <name evidence="4" type="ORF">CGC20_32980</name>
</gene>
<proteinExistence type="inferred from homology"/>
<keyword evidence="3" id="KW-0472">Membrane</keyword>
<reference evidence="5" key="1">
    <citation type="submission" date="2019-02" db="EMBL/GenBank/DDBJ databases">
        <title>FDA dAtabase for Regulatory Grade micrObial Sequences (FDA-ARGOS): Supporting development and validation of Infectious Disease Dx tests.</title>
        <authorList>
            <person name="Duncan R."/>
            <person name="Fisher C."/>
            <person name="Tallon L."/>
            <person name="Sadzewicz L."/>
            <person name="Sengamalay N."/>
            <person name="Ott S."/>
            <person name="Godinez A."/>
            <person name="Nagaraj S."/>
            <person name="Vavikolanu K."/>
            <person name="Vyas G."/>
            <person name="Nadendla S."/>
            <person name="Aluvathingal J."/>
            <person name="Sichtig H."/>
        </authorList>
    </citation>
    <scope>NUCLEOTIDE SEQUENCE [LARGE SCALE GENOMIC DNA]</scope>
    <source>
        <strain evidence="5">FDAARGOS_360</strain>
    </source>
</reference>
<feature type="transmembrane region" description="Helical" evidence="3">
    <location>
        <begin position="502"/>
        <end position="519"/>
    </location>
</feature>
<dbReference type="AlphaFoldDB" id="A0A504XAM7"/>
<accession>A0A504XAM7</accession>
<organism evidence="4 5">
    <name type="scientific">Leishmania donovani</name>
    <dbReference type="NCBI Taxonomy" id="5661"/>
    <lineage>
        <taxon>Eukaryota</taxon>
        <taxon>Discoba</taxon>
        <taxon>Euglenozoa</taxon>
        <taxon>Kinetoplastea</taxon>
        <taxon>Metakinetoplastina</taxon>
        <taxon>Trypanosomatida</taxon>
        <taxon>Trypanosomatidae</taxon>
        <taxon>Leishmaniinae</taxon>
        <taxon>Leishmania</taxon>
    </lineage>
</organism>
<comment type="caution">
    <text evidence="4">The sequence shown here is derived from an EMBL/GenBank/DDBJ whole genome shotgun (WGS) entry which is preliminary data.</text>
</comment>
<feature type="transmembrane region" description="Helical" evidence="3">
    <location>
        <begin position="466"/>
        <end position="490"/>
    </location>
</feature>
<feature type="transmembrane region" description="Helical" evidence="3">
    <location>
        <begin position="422"/>
        <end position="445"/>
    </location>
</feature>
<protein>
    <submittedName>
        <fullName evidence="4">MatE family protein</fullName>
    </submittedName>
</protein>
<sequence>MSHPSLPGTRRMTRERADASVRTPSIGHGGAAPVLVFDAPQVRESCVKQRHYGTMQGSSNVMVRSSSMPERSSHMVYVRKHSRQLTVGQQSARLAEKAKRNYFHGSFTSAHGSVFTVPNKAQQMATNRPSRAPLMAYSSVSRSTLAARRRPTPISLDVSPAVSAIKKNAASPIKAGSSSHEGNDTDTSLTIREPNFLDGSIVLPRRAVSADARLGGHHSLDMSTSISKLRLSISGADLSASQLSEMTFRDSSPDFLAVQLMRDHSAKQKQKQLLSPTTISRAVRALRAFEERKMRFGGGAHSNARDVNNADDVVSALDRTPSAQAVKKSETPLIPAVARCVRIKPDAEGNVAEEAIAGFEEDEDESFESGDSFSWFGATMDLLYLAVPAAVSICFTFSMSVVPLSFVGRYLGPRQLTGASVGYFLLSILITYPTIGLTFALDTLCSHEYGRNPLSPEMGLVLQRGALINLIILIPLCVCIYTLDSILVPLYGKVLAEEAEEFLLYSPLYLIPMVLFISMNKFLNNQMQPHIPMIALTAGVILTPFLQLKLTPMGVRYTMLGMAITAWFQLAIVTVITVFKRETRITLGKWRIAEALDWTDVKEYMKLAVPSAIFVAAEASSFDVTVLMCARFGEVDGAAWSGIMNCLFIFASFPGGLSASACANIGRCIGAYEPASAKRFVRVSILITFVVGLVDSALLVAFFDRLMSFFGTEGTTLALAREVLYLLPILHVCDAVQFTFQGIFSGMGKNYIGALILLTSLWGVGVPLAFLLGEYLGYRTFGVCVGITIGLCIEAPVMVYSASTTNYVAVAELTEGNPEHYRKLLPPRRCGRPRRVVEYQDEDD</sequence>
<dbReference type="InterPro" id="IPR002528">
    <property type="entry name" value="MATE_fam"/>
</dbReference>
<feature type="transmembrane region" description="Helical" evidence="3">
    <location>
        <begin position="560"/>
        <end position="579"/>
    </location>
</feature>
<name>A0A504XAM7_LEIDO</name>
<feature type="region of interest" description="Disordered" evidence="2">
    <location>
        <begin position="169"/>
        <end position="188"/>
    </location>
</feature>
<dbReference type="GO" id="GO:0015297">
    <property type="term" value="F:antiporter activity"/>
    <property type="evidence" value="ECO:0007669"/>
    <property type="project" value="InterPro"/>
</dbReference>
<feature type="transmembrane region" description="Helical" evidence="3">
    <location>
        <begin position="531"/>
        <end position="548"/>
    </location>
</feature>
<feature type="transmembrane region" description="Helical" evidence="3">
    <location>
        <begin position="778"/>
        <end position="800"/>
    </location>
</feature>
<keyword evidence="3" id="KW-0812">Transmembrane</keyword>
<dbReference type="VEuPathDB" id="TriTrypDB:LdCL_270013000"/>
<dbReference type="GO" id="GO:0042910">
    <property type="term" value="F:xenobiotic transmembrane transporter activity"/>
    <property type="evidence" value="ECO:0007669"/>
    <property type="project" value="InterPro"/>
</dbReference>
<feature type="transmembrane region" description="Helical" evidence="3">
    <location>
        <begin position="382"/>
        <end position="402"/>
    </location>
</feature>
<feature type="transmembrane region" description="Helical" evidence="3">
    <location>
        <begin position="751"/>
        <end position="772"/>
    </location>
</feature>
<comment type="similarity">
    <text evidence="1">Belongs to the multi antimicrobial extrusion (MATE) (TC 2.A.66.1) family.</text>
</comment>
<feature type="transmembrane region" description="Helical" evidence="3">
    <location>
        <begin position="639"/>
        <end position="659"/>
    </location>
</feature>
<dbReference type="VEuPathDB" id="TriTrypDB:LdBPK_270650.1"/>